<evidence type="ECO:0000259" key="18">
    <source>
        <dbReference type="SMART" id="SM00482"/>
    </source>
</evidence>
<comment type="subunit">
    <text evidence="16">Single-chain monomer with multiple functions.</text>
</comment>
<comment type="similarity">
    <text evidence="1 16">Belongs to the DNA polymerase type-A family.</text>
</comment>
<dbReference type="Pfam" id="PF01367">
    <property type="entry name" value="5_3_exonuc"/>
    <property type="match status" value="1"/>
</dbReference>
<dbReference type="RefSeq" id="WP_154478964.1">
    <property type="nucleotide sequence ID" value="NZ_VULY01000038.1"/>
</dbReference>
<dbReference type="EC" id="2.7.7.7" evidence="2 15"/>
<evidence type="ECO:0000256" key="12">
    <source>
        <dbReference type="ARBA" id="ARBA00023125"/>
    </source>
</evidence>
<dbReference type="InterPro" id="IPR018320">
    <property type="entry name" value="DNA_polymerase_1"/>
</dbReference>
<dbReference type="SMART" id="SM00279">
    <property type="entry name" value="HhH2"/>
    <property type="match status" value="1"/>
</dbReference>
<dbReference type="GO" id="GO:0006261">
    <property type="term" value="P:DNA-templated DNA replication"/>
    <property type="evidence" value="ECO:0007669"/>
    <property type="project" value="UniProtKB-UniRule"/>
</dbReference>
<evidence type="ECO:0000256" key="13">
    <source>
        <dbReference type="ARBA" id="ARBA00023204"/>
    </source>
</evidence>
<dbReference type="PRINTS" id="PR00868">
    <property type="entry name" value="DNAPOLI"/>
</dbReference>
<dbReference type="PROSITE" id="PS00447">
    <property type="entry name" value="DNA_POLYMERASE_A"/>
    <property type="match status" value="1"/>
</dbReference>
<dbReference type="GO" id="GO:0008409">
    <property type="term" value="F:5'-3' exonuclease activity"/>
    <property type="evidence" value="ECO:0007669"/>
    <property type="project" value="UniProtKB-UniRule"/>
</dbReference>
<keyword evidence="20" id="KW-1185">Reference proteome</keyword>
<dbReference type="AlphaFoldDB" id="A0A6N7V2S4"/>
<dbReference type="InterPro" id="IPR002421">
    <property type="entry name" value="5-3_exonuclease"/>
</dbReference>
<keyword evidence="7" id="KW-0540">Nuclease</keyword>
<comment type="caution">
    <text evidence="19">The sequence shown here is derived from an EMBL/GenBank/DDBJ whole genome shotgun (WGS) entry which is preliminary data.</text>
</comment>
<keyword evidence="4 16" id="KW-0808">Transferase</keyword>
<evidence type="ECO:0000259" key="17">
    <source>
        <dbReference type="SMART" id="SM00475"/>
    </source>
</evidence>
<dbReference type="CDD" id="cd09859">
    <property type="entry name" value="PIN_53EXO"/>
    <property type="match status" value="1"/>
</dbReference>
<organism evidence="19 20">
    <name type="scientific">Suipraeoptans intestinalis</name>
    <dbReference type="NCBI Taxonomy" id="2606628"/>
    <lineage>
        <taxon>Bacteria</taxon>
        <taxon>Bacillati</taxon>
        <taxon>Bacillota</taxon>
        <taxon>Clostridia</taxon>
        <taxon>Lachnospirales</taxon>
        <taxon>Lachnospiraceae</taxon>
        <taxon>Suipraeoptans</taxon>
    </lineage>
</organism>
<reference evidence="19 20" key="1">
    <citation type="submission" date="2019-08" db="EMBL/GenBank/DDBJ databases">
        <title>In-depth cultivation of the pig gut microbiome towards novel bacterial diversity and tailored functional studies.</title>
        <authorList>
            <person name="Wylensek D."/>
            <person name="Hitch T.C.A."/>
            <person name="Clavel T."/>
        </authorList>
    </citation>
    <scope>NUCLEOTIDE SEQUENCE [LARGE SCALE GENOMIC DNA]</scope>
    <source>
        <strain evidence="19 20">68-1-5</strain>
    </source>
</reference>
<dbReference type="GO" id="GO:0006302">
    <property type="term" value="P:double-strand break repair"/>
    <property type="evidence" value="ECO:0007669"/>
    <property type="project" value="TreeGrafter"/>
</dbReference>
<dbReference type="Gene3D" id="3.30.70.370">
    <property type="match status" value="1"/>
</dbReference>
<keyword evidence="6 16" id="KW-0235">DNA replication</keyword>
<dbReference type="SUPFAM" id="SSF56672">
    <property type="entry name" value="DNA/RNA polymerases"/>
    <property type="match status" value="1"/>
</dbReference>
<protein>
    <recommendedName>
        <fullName evidence="3 15">DNA polymerase I</fullName>
        <ecNumber evidence="2 15">2.7.7.7</ecNumber>
    </recommendedName>
</protein>
<keyword evidence="11 16" id="KW-0239">DNA-directed DNA polymerase</keyword>
<evidence type="ECO:0000256" key="11">
    <source>
        <dbReference type="ARBA" id="ARBA00022932"/>
    </source>
</evidence>
<dbReference type="PANTHER" id="PTHR10133">
    <property type="entry name" value="DNA POLYMERASE I"/>
    <property type="match status" value="1"/>
</dbReference>
<dbReference type="PANTHER" id="PTHR10133:SF27">
    <property type="entry name" value="DNA POLYMERASE NU"/>
    <property type="match status" value="1"/>
</dbReference>
<dbReference type="GO" id="GO:0003677">
    <property type="term" value="F:DNA binding"/>
    <property type="evidence" value="ECO:0007669"/>
    <property type="project" value="UniProtKB-UniRule"/>
</dbReference>
<dbReference type="InterPro" id="IPR020045">
    <property type="entry name" value="DNA_polI_H3TH"/>
</dbReference>
<dbReference type="NCBIfam" id="TIGR00593">
    <property type="entry name" value="pola"/>
    <property type="match status" value="1"/>
</dbReference>
<dbReference type="EMBL" id="VULY01000038">
    <property type="protein sequence ID" value="MSR94899.1"/>
    <property type="molecule type" value="Genomic_DNA"/>
</dbReference>
<gene>
    <name evidence="16 19" type="primary">polA</name>
    <name evidence="19" type="ORF">FYJ34_12110</name>
</gene>
<dbReference type="Gene3D" id="1.20.1060.10">
    <property type="entry name" value="Taq DNA Polymerase, Chain T, domain 4"/>
    <property type="match status" value="1"/>
</dbReference>
<dbReference type="FunFam" id="3.40.50.1010:FF:000001">
    <property type="entry name" value="DNA polymerase I"/>
    <property type="match status" value="1"/>
</dbReference>
<evidence type="ECO:0000256" key="16">
    <source>
        <dbReference type="RuleBase" id="RU004460"/>
    </source>
</evidence>
<evidence type="ECO:0000256" key="8">
    <source>
        <dbReference type="ARBA" id="ARBA00022763"/>
    </source>
</evidence>
<keyword evidence="9 16" id="KW-0378">Hydrolase</keyword>
<dbReference type="InterPro" id="IPR002298">
    <property type="entry name" value="DNA_polymerase_A"/>
</dbReference>
<feature type="domain" description="DNA-directed DNA polymerase family A palm" evidence="18">
    <location>
        <begin position="632"/>
        <end position="838"/>
    </location>
</feature>
<dbReference type="SMART" id="SM00482">
    <property type="entry name" value="POLAc"/>
    <property type="match status" value="1"/>
</dbReference>
<keyword evidence="13 16" id="KW-0234">DNA repair</keyword>
<evidence type="ECO:0000256" key="5">
    <source>
        <dbReference type="ARBA" id="ARBA00022695"/>
    </source>
</evidence>
<dbReference type="InterPro" id="IPR001098">
    <property type="entry name" value="DNA-dir_DNA_pol_A_palm_dom"/>
</dbReference>
<keyword evidence="8 16" id="KW-0227">DNA damage</keyword>
<dbReference type="CDD" id="cd09898">
    <property type="entry name" value="H3TH_53EXO"/>
    <property type="match status" value="1"/>
</dbReference>
<sequence>MKEKILLIDGHSILNRAFFGIPDLTNSEGLHTNGIYGFLMILFKILEEENPTHLTVAFDVHAPTFRHKMYEAYKGTRKPMAEELRQQVPVMKQVLQAMGIHIVEKEGLEADDVIGTLSRTCEDRGLEVTVLSGDRDLLQLATESIKIRIPKTKGGKTEVEDYYAKDVQERYQVTPEEFVDMKALMGDTSDNIPGVPGIGEKTAAKLIGKYHNIETAWEHRQEIRPERIANLLTENWEQALLSKRLAAICTEAELAFAPEDARMGDLYTKEAYALFQRLQFKNLLSRFDLPHEETDLEAGFVRLTGKQEAEELFQKAFQSDRVGVVIQKDAINDLPLFAGRKEIAGIGLCFSDDQTYYIEIGKEMEKSWAMDRLRKLSGETKSLAMFDIKENLPDFFPKKQEVCFDLMVAAYLLDPLKSRYSLEEIGREYLELLYEEEKEEGRKWITCCHDAFVAYQAVPVLQDRLKKEQMEELFRKIEMPLVFTLYDMEQNGVKIAAKELKEYGEKLAGKIRQLEEEIYEEAGEKFNINSPKQLGVILFEHMRIPGGRKTKTGYSTAADVLEKLALDYPFVNKILEYRQYAKLKSTYADGLAAFIREDGRIHGKFNQTIAATGRLSSTEPNLQNIPVRMELGRMIRKAFIPEQGFVFVDADYSQIELRILAHCSEDEHLIAAYKEAKDIHRATASQVFGVPFEEVTEELRRNAKAVNFGIVYGISSFGLSQDLSITRKEADAYIKGYFKTYPGIKRFLDDCVSQAKEKGYAVTLLGRRRPVPELTSKNFAQRNFGERVAMNAPIQGAAADIMKIAMIGVNTRLKEEGLRSRLVLQVHDELLIETKEEEVETVKRILEEEMGQAVSLRVPLEIDINVGDNWYEAK</sequence>
<dbReference type="InterPro" id="IPR043502">
    <property type="entry name" value="DNA/RNA_pol_sf"/>
</dbReference>
<dbReference type="NCBIfam" id="NF004397">
    <property type="entry name" value="PRK05755.1"/>
    <property type="match status" value="1"/>
</dbReference>
<comment type="catalytic activity">
    <reaction evidence="14 16">
        <text>DNA(n) + a 2'-deoxyribonucleoside 5'-triphosphate = DNA(n+1) + diphosphate</text>
        <dbReference type="Rhea" id="RHEA:22508"/>
        <dbReference type="Rhea" id="RHEA-COMP:17339"/>
        <dbReference type="Rhea" id="RHEA-COMP:17340"/>
        <dbReference type="ChEBI" id="CHEBI:33019"/>
        <dbReference type="ChEBI" id="CHEBI:61560"/>
        <dbReference type="ChEBI" id="CHEBI:173112"/>
        <dbReference type="EC" id="2.7.7.7"/>
    </reaction>
</comment>
<evidence type="ECO:0000256" key="1">
    <source>
        <dbReference type="ARBA" id="ARBA00007705"/>
    </source>
</evidence>
<feature type="domain" description="5'-3' exonuclease" evidence="17">
    <location>
        <begin position="1"/>
        <end position="264"/>
    </location>
</feature>
<evidence type="ECO:0000256" key="3">
    <source>
        <dbReference type="ARBA" id="ARBA00020311"/>
    </source>
</evidence>
<dbReference type="SUPFAM" id="SSF53098">
    <property type="entry name" value="Ribonuclease H-like"/>
    <property type="match status" value="1"/>
</dbReference>
<dbReference type="InterPro" id="IPR019760">
    <property type="entry name" value="DNA-dir_DNA_pol_A_CS"/>
</dbReference>
<dbReference type="GO" id="GO:0003887">
    <property type="term" value="F:DNA-directed DNA polymerase activity"/>
    <property type="evidence" value="ECO:0007669"/>
    <property type="project" value="UniProtKB-UniRule"/>
</dbReference>
<dbReference type="Gene3D" id="1.10.150.20">
    <property type="entry name" value="5' to 3' exonuclease, C-terminal subdomain"/>
    <property type="match status" value="2"/>
</dbReference>
<evidence type="ECO:0000256" key="9">
    <source>
        <dbReference type="ARBA" id="ARBA00022801"/>
    </source>
</evidence>
<comment type="function">
    <text evidence="16">In addition to polymerase activity, this DNA polymerase exhibits 5'-3' exonuclease activity.</text>
</comment>
<dbReference type="Pfam" id="PF02739">
    <property type="entry name" value="5_3_exonuc_N"/>
    <property type="match status" value="1"/>
</dbReference>
<dbReference type="CDD" id="cd08637">
    <property type="entry name" value="DNA_pol_A_pol_I_C"/>
    <property type="match status" value="1"/>
</dbReference>
<dbReference type="Gene3D" id="3.30.420.10">
    <property type="entry name" value="Ribonuclease H-like superfamily/Ribonuclease H"/>
    <property type="match status" value="1"/>
</dbReference>
<dbReference type="InterPro" id="IPR020046">
    <property type="entry name" value="5-3_exonucl_a-hlix_arch_N"/>
</dbReference>
<dbReference type="InterPro" id="IPR008918">
    <property type="entry name" value="HhH2"/>
</dbReference>
<evidence type="ECO:0000313" key="20">
    <source>
        <dbReference type="Proteomes" id="UP000434409"/>
    </source>
</evidence>
<accession>A0A6N7V2S4</accession>
<dbReference type="FunFam" id="1.20.1060.10:FF:000001">
    <property type="entry name" value="DNA polymerase I"/>
    <property type="match status" value="1"/>
</dbReference>
<dbReference type="Gene3D" id="3.40.50.1010">
    <property type="entry name" value="5'-nuclease"/>
    <property type="match status" value="1"/>
</dbReference>
<dbReference type="InterPro" id="IPR029060">
    <property type="entry name" value="PIN-like_dom_sf"/>
</dbReference>
<evidence type="ECO:0000256" key="6">
    <source>
        <dbReference type="ARBA" id="ARBA00022705"/>
    </source>
</evidence>
<evidence type="ECO:0000256" key="4">
    <source>
        <dbReference type="ARBA" id="ARBA00022679"/>
    </source>
</evidence>
<evidence type="ECO:0000313" key="19">
    <source>
        <dbReference type="EMBL" id="MSR94899.1"/>
    </source>
</evidence>
<dbReference type="Pfam" id="PF00476">
    <property type="entry name" value="DNA_pol_A"/>
    <property type="match status" value="1"/>
</dbReference>
<dbReference type="InterPro" id="IPR012337">
    <property type="entry name" value="RNaseH-like_sf"/>
</dbReference>
<dbReference type="Proteomes" id="UP000434409">
    <property type="component" value="Unassembled WGS sequence"/>
</dbReference>
<proteinExistence type="inferred from homology"/>
<evidence type="ECO:0000256" key="7">
    <source>
        <dbReference type="ARBA" id="ARBA00022722"/>
    </source>
</evidence>
<keyword evidence="5 16" id="KW-0548">Nucleotidyltransferase</keyword>
<dbReference type="SUPFAM" id="SSF47807">
    <property type="entry name" value="5' to 3' exonuclease, C-terminal subdomain"/>
    <property type="match status" value="1"/>
</dbReference>
<dbReference type="SMART" id="SM00475">
    <property type="entry name" value="53EXOc"/>
    <property type="match status" value="1"/>
</dbReference>
<evidence type="ECO:0000256" key="15">
    <source>
        <dbReference type="NCBIfam" id="TIGR00593"/>
    </source>
</evidence>
<dbReference type="InterPro" id="IPR036279">
    <property type="entry name" value="5-3_exonuclease_C_sf"/>
</dbReference>
<dbReference type="FunFam" id="1.10.150.20:FF:000002">
    <property type="entry name" value="DNA polymerase I"/>
    <property type="match status" value="1"/>
</dbReference>
<keyword evidence="12 16" id="KW-0238">DNA-binding</keyword>
<evidence type="ECO:0000256" key="10">
    <source>
        <dbReference type="ARBA" id="ARBA00022839"/>
    </source>
</evidence>
<dbReference type="FunFam" id="1.10.150.20:FF:000003">
    <property type="entry name" value="DNA polymerase I"/>
    <property type="match status" value="1"/>
</dbReference>
<dbReference type="SUPFAM" id="SSF88723">
    <property type="entry name" value="PIN domain-like"/>
    <property type="match status" value="1"/>
</dbReference>
<dbReference type="InterPro" id="IPR036397">
    <property type="entry name" value="RNaseH_sf"/>
</dbReference>
<keyword evidence="10 16" id="KW-0269">Exonuclease</keyword>
<dbReference type="CDD" id="cd06140">
    <property type="entry name" value="DNA_polA_I_Bacillus_like_exo"/>
    <property type="match status" value="1"/>
</dbReference>
<evidence type="ECO:0000256" key="14">
    <source>
        <dbReference type="ARBA" id="ARBA00049244"/>
    </source>
</evidence>
<evidence type="ECO:0000256" key="2">
    <source>
        <dbReference type="ARBA" id="ARBA00012417"/>
    </source>
</evidence>
<name>A0A6N7V2S4_9FIRM</name>